<keyword evidence="3" id="KW-1185">Reference proteome</keyword>
<feature type="region of interest" description="Disordered" evidence="1">
    <location>
        <begin position="41"/>
        <end position="60"/>
    </location>
</feature>
<dbReference type="Proteomes" id="UP000386466">
    <property type="component" value="Unassembled WGS sequence"/>
</dbReference>
<accession>A0A485MZP8</accession>
<dbReference type="AlphaFoldDB" id="A0A485MZP8"/>
<dbReference type="EMBL" id="CAAGRJ010008863">
    <property type="protein sequence ID" value="VFV26625.1"/>
    <property type="molecule type" value="Genomic_DNA"/>
</dbReference>
<dbReference type="Gene3D" id="1.10.287.2250">
    <property type="match status" value="1"/>
</dbReference>
<sequence>MQMTEQHNREHSQGKHNFMMAMNVLATCEEFKQVLNDLKIQKHKKGKRSKHLSLLRSLHL</sequence>
<proteinExistence type="predicted"/>
<reference evidence="2 3" key="1">
    <citation type="submission" date="2019-01" db="EMBL/GenBank/DDBJ databases">
        <authorList>
            <person name="Alioto T."/>
            <person name="Alioto T."/>
        </authorList>
    </citation>
    <scope>NUCLEOTIDE SEQUENCE [LARGE SCALE GENOMIC DNA]</scope>
</reference>
<organism evidence="2 3">
    <name type="scientific">Lynx pardinus</name>
    <name type="common">Iberian lynx</name>
    <name type="synonym">Felis pardina</name>
    <dbReference type="NCBI Taxonomy" id="191816"/>
    <lineage>
        <taxon>Eukaryota</taxon>
        <taxon>Metazoa</taxon>
        <taxon>Chordata</taxon>
        <taxon>Craniata</taxon>
        <taxon>Vertebrata</taxon>
        <taxon>Euteleostomi</taxon>
        <taxon>Mammalia</taxon>
        <taxon>Eutheria</taxon>
        <taxon>Laurasiatheria</taxon>
        <taxon>Carnivora</taxon>
        <taxon>Feliformia</taxon>
        <taxon>Felidae</taxon>
        <taxon>Felinae</taxon>
        <taxon>Lynx</taxon>
    </lineage>
</organism>
<evidence type="ECO:0000313" key="3">
    <source>
        <dbReference type="Proteomes" id="UP000386466"/>
    </source>
</evidence>
<gene>
    <name evidence="2" type="ORF">LYPA_23C005197</name>
</gene>
<evidence type="ECO:0000256" key="1">
    <source>
        <dbReference type="SAM" id="MobiDB-lite"/>
    </source>
</evidence>
<evidence type="ECO:0000313" key="2">
    <source>
        <dbReference type="EMBL" id="VFV26625.1"/>
    </source>
</evidence>
<name>A0A485MZP8_LYNPA</name>
<protein>
    <submittedName>
        <fullName evidence="2">Cathepsin l1-like</fullName>
    </submittedName>
</protein>